<proteinExistence type="predicted"/>
<keyword evidence="3" id="KW-1185">Reference proteome</keyword>
<accession>A0A4C1UZ82</accession>
<dbReference type="AlphaFoldDB" id="A0A4C1UZ82"/>
<sequence length="81" mass="9226">MPWLDRKLAASSTIPQTEPRKAGAPISHNRRTIRPLYSRRKAASTTKAESFTSISQADITDNLYYNDVMQFELNVLRDNLS</sequence>
<evidence type="ECO:0000313" key="3">
    <source>
        <dbReference type="Proteomes" id="UP000299102"/>
    </source>
</evidence>
<feature type="compositionally biased region" description="Basic residues" evidence="1">
    <location>
        <begin position="28"/>
        <end position="41"/>
    </location>
</feature>
<name>A0A4C1UZ82_EUMVA</name>
<gene>
    <name evidence="2" type="ORF">EVAR_31395_1</name>
</gene>
<comment type="caution">
    <text evidence="2">The sequence shown here is derived from an EMBL/GenBank/DDBJ whole genome shotgun (WGS) entry which is preliminary data.</text>
</comment>
<feature type="region of interest" description="Disordered" evidence="1">
    <location>
        <begin position="1"/>
        <end position="41"/>
    </location>
</feature>
<protein>
    <submittedName>
        <fullName evidence="2">Uncharacterized protein</fullName>
    </submittedName>
</protein>
<dbReference type="EMBL" id="BGZK01000244">
    <property type="protein sequence ID" value="GBP31272.1"/>
    <property type="molecule type" value="Genomic_DNA"/>
</dbReference>
<dbReference type="Proteomes" id="UP000299102">
    <property type="component" value="Unassembled WGS sequence"/>
</dbReference>
<reference evidence="2 3" key="1">
    <citation type="journal article" date="2019" name="Commun. Biol.">
        <title>The bagworm genome reveals a unique fibroin gene that provides high tensile strength.</title>
        <authorList>
            <person name="Kono N."/>
            <person name="Nakamura H."/>
            <person name="Ohtoshi R."/>
            <person name="Tomita M."/>
            <person name="Numata K."/>
            <person name="Arakawa K."/>
        </authorList>
    </citation>
    <scope>NUCLEOTIDE SEQUENCE [LARGE SCALE GENOMIC DNA]</scope>
</reference>
<evidence type="ECO:0000256" key="1">
    <source>
        <dbReference type="SAM" id="MobiDB-lite"/>
    </source>
</evidence>
<evidence type="ECO:0000313" key="2">
    <source>
        <dbReference type="EMBL" id="GBP31272.1"/>
    </source>
</evidence>
<organism evidence="2 3">
    <name type="scientific">Eumeta variegata</name>
    <name type="common">Bagworm moth</name>
    <name type="synonym">Eumeta japonica</name>
    <dbReference type="NCBI Taxonomy" id="151549"/>
    <lineage>
        <taxon>Eukaryota</taxon>
        <taxon>Metazoa</taxon>
        <taxon>Ecdysozoa</taxon>
        <taxon>Arthropoda</taxon>
        <taxon>Hexapoda</taxon>
        <taxon>Insecta</taxon>
        <taxon>Pterygota</taxon>
        <taxon>Neoptera</taxon>
        <taxon>Endopterygota</taxon>
        <taxon>Lepidoptera</taxon>
        <taxon>Glossata</taxon>
        <taxon>Ditrysia</taxon>
        <taxon>Tineoidea</taxon>
        <taxon>Psychidae</taxon>
        <taxon>Oiketicinae</taxon>
        <taxon>Eumeta</taxon>
    </lineage>
</organism>